<feature type="compositionally biased region" description="Polar residues" evidence="2">
    <location>
        <begin position="1"/>
        <end position="12"/>
    </location>
</feature>
<organism evidence="3 4">
    <name type="scientific">Vanrija albida</name>
    <dbReference type="NCBI Taxonomy" id="181172"/>
    <lineage>
        <taxon>Eukaryota</taxon>
        <taxon>Fungi</taxon>
        <taxon>Dikarya</taxon>
        <taxon>Basidiomycota</taxon>
        <taxon>Agaricomycotina</taxon>
        <taxon>Tremellomycetes</taxon>
        <taxon>Trichosporonales</taxon>
        <taxon>Trichosporonaceae</taxon>
        <taxon>Vanrija</taxon>
    </lineage>
</organism>
<reference evidence="3 4" key="1">
    <citation type="submission" date="2023-08" db="EMBL/GenBank/DDBJ databases">
        <title>Annotated Genome Sequence of Vanrija albida AlHP1.</title>
        <authorList>
            <person name="Herzog R."/>
        </authorList>
    </citation>
    <scope>NUCLEOTIDE SEQUENCE [LARGE SCALE GENOMIC DNA]</scope>
    <source>
        <strain evidence="3 4">AlHP1</strain>
    </source>
</reference>
<feature type="compositionally biased region" description="Pro residues" evidence="2">
    <location>
        <begin position="101"/>
        <end position="111"/>
    </location>
</feature>
<comment type="caution">
    <text evidence="3">The sequence shown here is derived from an EMBL/GenBank/DDBJ whole genome shotgun (WGS) entry which is preliminary data.</text>
</comment>
<evidence type="ECO:0000256" key="2">
    <source>
        <dbReference type="SAM" id="MobiDB-lite"/>
    </source>
</evidence>
<feature type="region of interest" description="Disordered" evidence="2">
    <location>
        <begin position="159"/>
        <end position="202"/>
    </location>
</feature>
<feature type="coiled-coil region" evidence="1">
    <location>
        <begin position="382"/>
        <end position="410"/>
    </location>
</feature>
<evidence type="ECO:0000313" key="3">
    <source>
        <dbReference type="EMBL" id="KAL1412391.1"/>
    </source>
</evidence>
<name>A0ABR3QCE4_9TREE</name>
<evidence type="ECO:0000313" key="4">
    <source>
        <dbReference type="Proteomes" id="UP001565368"/>
    </source>
</evidence>
<dbReference type="GeneID" id="95981179"/>
<feature type="region of interest" description="Disordered" evidence="2">
    <location>
        <begin position="91"/>
        <end position="131"/>
    </location>
</feature>
<sequence length="517" mass="56095">MLGLTDSPSQLANLGLAARPRDPKPSPLRPQSAESEALPPQLRPRIRQLVATNAANSLMPPPASPRSKPRPSVAAVAQRSQVTNMISAWTAKTPAGASPTPTVPPLPPSPSPSRLAAWREEKEPVVSLPTTAAPALATRRKAVPMTTVDTVTAAKAMFEAPSLPPSPAPPTTPRSRVAERVAAFSQSRPGSPSPMPTRQRPKSMIEPKVLAPSEPSIPLQHAAHQLVENRRLVNAPEPSEPRQAVKVATEVKVANAMPQKKPGWIEWKPSATYDADAVGERLTLDNEDREIVHVGVRPRLHPSRKDQVLANNLPDASIQLGSPRTPLAKTETEGDEENAPGVVLDRRIEASKGDYATWVTARPEREEGMGSSRMWAPTSRTVARATAEMAEAAREALKATETDADRAVRALAEASAASEYHTAQGTPHDPRYAHNPWYYGQGYYYDPAAYQEQYGEYDEWHGAEGYYYDPYWGYQPYAAGPSQGASYPSQTNRAGAGAWAQDQMAEQQALHDPYVSL</sequence>
<feature type="region of interest" description="Disordered" evidence="2">
    <location>
        <begin position="316"/>
        <end position="339"/>
    </location>
</feature>
<dbReference type="EMBL" id="JBBXJM010000001">
    <property type="protein sequence ID" value="KAL1412391.1"/>
    <property type="molecule type" value="Genomic_DNA"/>
</dbReference>
<accession>A0ABR3QCE4</accession>
<protein>
    <submittedName>
        <fullName evidence="3">Uncharacterized protein</fullName>
    </submittedName>
</protein>
<feature type="compositionally biased region" description="Pro residues" evidence="2">
    <location>
        <begin position="162"/>
        <end position="172"/>
    </location>
</feature>
<gene>
    <name evidence="3" type="ORF">Q8F55_000136</name>
</gene>
<dbReference type="Proteomes" id="UP001565368">
    <property type="component" value="Unassembled WGS sequence"/>
</dbReference>
<proteinExistence type="predicted"/>
<keyword evidence="4" id="KW-1185">Reference proteome</keyword>
<keyword evidence="1" id="KW-0175">Coiled coil</keyword>
<evidence type="ECO:0000256" key="1">
    <source>
        <dbReference type="SAM" id="Coils"/>
    </source>
</evidence>
<dbReference type="RefSeq" id="XP_069212335.1">
    <property type="nucleotide sequence ID" value="XM_069348791.1"/>
</dbReference>
<feature type="region of interest" description="Disordered" evidence="2">
    <location>
        <begin position="1"/>
        <end position="75"/>
    </location>
</feature>